<sequence length="572" mass="65034">MVTIYNGYSHPQHFVARIPVFGINYDVFDYRGAKTTAEVFPSFNADQISYVVPGPFDLMFKATVPPLGYSSYFISIKSETGMNDTVTDERNFVQSVYCSGSVPGLQRMYGRLYGKRCSVSVPSLRQRRPLSINLGSNLKINNDFFTIHFNRNGTMKSILDKRSGKLLNISQQFFYYGAGPTLSYGRPSGAYVFQPGALKPVSENATNIVVSQFLGTLVEEMRQIFSPWVSQVIRLYKDKPLIEFEWTVGPIPLSNYGPNSHDPKEVITRYSSGISNQGEFYTDSNGHQSVRRKHPKMVMPDQFDNVSREFNLANATVFFPDQSFQQHNVVHSRRRNFQLTFSADKDESLSANYYPVTRYIYIKDHDLAMAVINDRSQGGSSVKDGSIELMLHRRLAFDDSLGVEEVLNETENGKGLVARGRHWLVIDSPTEITRVIPHLAMEMFYQPLMTFAPVEKAMNLNKQVSGLTRELPRGINVLTLAAWENDQILLRLENYRTLDSNYQDRSAVVIDLKGLFSNFDVMSLEELNLSGGKLLRTRRRQPANDLKISLFNMEIRTFACAIARKPDFKSNF</sequence>
<dbReference type="Gene3D" id="2.60.40.1360">
    <property type="match status" value="1"/>
</dbReference>
<dbReference type="AlphaFoldDB" id="A0A183ISH6"/>
<dbReference type="InterPro" id="IPR050843">
    <property type="entry name" value="Glycosyl_Hydrlase_38"/>
</dbReference>
<dbReference type="Gene3D" id="2.70.98.30">
    <property type="entry name" value="Golgi alpha-mannosidase II, domain 4"/>
    <property type="match status" value="1"/>
</dbReference>
<proteinExistence type="predicted"/>
<evidence type="ECO:0000259" key="1">
    <source>
        <dbReference type="Pfam" id="PF07748"/>
    </source>
</evidence>
<gene>
    <name evidence="4" type="ORF">SBAD_LOCUS6573</name>
</gene>
<dbReference type="Pfam" id="PF07748">
    <property type="entry name" value="Glyco_hydro_38C"/>
    <property type="match status" value="1"/>
</dbReference>
<dbReference type="EMBL" id="UZAM01009866">
    <property type="protein sequence ID" value="VDP10328.1"/>
    <property type="molecule type" value="Genomic_DNA"/>
</dbReference>
<dbReference type="InterPro" id="IPR011682">
    <property type="entry name" value="Glyco_hydro_38_C"/>
</dbReference>
<feature type="domain" description="Glycosyl hydrolases family 38 C-terminal" evidence="2">
    <location>
        <begin position="475"/>
        <end position="558"/>
    </location>
</feature>
<dbReference type="SUPFAM" id="SSF74650">
    <property type="entry name" value="Galactose mutarotase-like"/>
    <property type="match status" value="1"/>
</dbReference>
<organism evidence="6">
    <name type="scientific">Soboliphyme baturini</name>
    <dbReference type="NCBI Taxonomy" id="241478"/>
    <lineage>
        <taxon>Eukaryota</taxon>
        <taxon>Metazoa</taxon>
        <taxon>Ecdysozoa</taxon>
        <taxon>Nematoda</taxon>
        <taxon>Enoplea</taxon>
        <taxon>Dorylaimia</taxon>
        <taxon>Dioctophymatida</taxon>
        <taxon>Dioctophymatoidea</taxon>
        <taxon>Soboliphymatidae</taxon>
        <taxon>Soboliphyme</taxon>
    </lineage>
</organism>
<dbReference type="PANTHER" id="PTHR11607">
    <property type="entry name" value="ALPHA-MANNOSIDASE"/>
    <property type="match status" value="1"/>
</dbReference>
<dbReference type="Proteomes" id="UP000270296">
    <property type="component" value="Unassembled WGS sequence"/>
</dbReference>
<evidence type="ECO:0000259" key="3">
    <source>
        <dbReference type="Pfam" id="PF21260"/>
    </source>
</evidence>
<name>A0A183ISH6_9BILA</name>
<reference evidence="6" key="1">
    <citation type="submission" date="2016-06" db="UniProtKB">
        <authorList>
            <consortium name="WormBaseParasite"/>
        </authorList>
    </citation>
    <scope>IDENTIFICATION</scope>
</reference>
<dbReference type="InterPro" id="IPR048534">
    <property type="entry name" value="Man2a1-like_dom"/>
</dbReference>
<keyword evidence="5" id="KW-1185">Reference proteome</keyword>
<feature type="domain" description="Glycosyl hydrolase family 38 C-terminal" evidence="1">
    <location>
        <begin position="140"/>
        <end position="400"/>
    </location>
</feature>
<dbReference type="Pfam" id="PF21260">
    <property type="entry name" value="Laman-like_dom"/>
    <property type="match status" value="1"/>
</dbReference>
<dbReference type="OrthoDB" id="2016903at2759"/>
<accession>A0A183ISH6</accession>
<dbReference type="Gene3D" id="2.60.40.1180">
    <property type="entry name" value="Golgi alpha-mannosidase II"/>
    <property type="match status" value="1"/>
</dbReference>
<protein>
    <submittedName>
        <fullName evidence="6">Glyco_hydro_38C domain-containing protein</fullName>
    </submittedName>
</protein>
<evidence type="ECO:0000313" key="4">
    <source>
        <dbReference type="EMBL" id="VDP10328.1"/>
    </source>
</evidence>
<feature type="domain" description="Lysosomal alpha-mannosidase-like central" evidence="3">
    <location>
        <begin position="58"/>
        <end position="74"/>
    </location>
</feature>
<dbReference type="GO" id="GO:0005764">
    <property type="term" value="C:lysosome"/>
    <property type="evidence" value="ECO:0007669"/>
    <property type="project" value="TreeGrafter"/>
</dbReference>
<dbReference type="GO" id="GO:0006013">
    <property type="term" value="P:mannose metabolic process"/>
    <property type="evidence" value="ECO:0007669"/>
    <property type="project" value="InterPro"/>
</dbReference>
<dbReference type="Pfam" id="PF17677">
    <property type="entry name" value="Glyco_hydro38C2"/>
    <property type="match status" value="1"/>
</dbReference>
<dbReference type="WBParaSite" id="SBAD_0000682801-mRNA-1">
    <property type="protein sequence ID" value="SBAD_0000682801-mRNA-1"/>
    <property type="gene ID" value="SBAD_0000682801"/>
</dbReference>
<dbReference type="GO" id="GO:0004559">
    <property type="term" value="F:alpha-mannosidase activity"/>
    <property type="evidence" value="ECO:0007669"/>
    <property type="project" value="InterPro"/>
</dbReference>
<dbReference type="InterPro" id="IPR013780">
    <property type="entry name" value="Glyco_hydro_b"/>
</dbReference>
<dbReference type="PANTHER" id="PTHR11607:SF3">
    <property type="entry name" value="LYSOSOMAL ALPHA-MANNOSIDASE"/>
    <property type="match status" value="1"/>
</dbReference>
<dbReference type="GO" id="GO:0030246">
    <property type="term" value="F:carbohydrate binding"/>
    <property type="evidence" value="ECO:0007669"/>
    <property type="project" value="InterPro"/>
</dbReference>
<dbReference type="InterPro" id="IPR011013">
    <property type="entry name" value="Gal_mutarotase_sf_dom"/>
</dbReference>
<evidence type="ECO:0000259" key="2">
    <source>
        <dbReference type="Pfam" id="PF17677"/>
    </source>
</evidence>
<dbReference type="InterPro" id="IPR041147">
    <property type="entry name" value="GH38_C"/>
</dbReference>
<evidence type="ECO:0000313" key="6">
    <source>
        <dbReference type="WBParaSite" id="SBAD_0000682801-mRNA-1"/>
    </source>
</evidence>
<evidence type="ECO:0000313" key="5">
    <source>
        <dbReference type="Proteomes" id="UP000270296"/>
    </source>
</evidence>
<reference evidence="4 5" key="2">
    <citation type="submission" date="2018-11" db="EMBL/GenBank/DDBJ databases">
        <authorList>
            <consortium name="Pathogen Informatics"/>
        </authorList>
    </citation>
    <scope>NUCLEOTIDE SEQUENCE [LARGE SCALE GENOMIC DNA]</scope>
</reference>